<gene>
    <name evidence="2" type="ORF">PECUL_23A049860</name>
</gene>
<organism evidence="2 3">
    <name type="scientific">Pelobates cultripes</name>
    <name type="common">Western spadefoot toad</name>
    <dbReference type="NCBI Taxonomy" id="61616"/>
    <lineage>
        <taxon>Eukaryota</taxon>
        <taxon>Metazoa</taxon>
        <taxon>Chordata</taxon>
        <taxon>Craniata</taxon>
        <taxon>Vertebrata</taxon>
        <taxon>Euteleostomi</taxon>
        <taxon>Amphibia</taxon>
        <taxon>Batrachia</taxon>
        <taxon>Anura</taxon>
        <taxon>Pelobatoidea</taxon>
        <taxon>Pelobatidae</taxon>
        <taxon>Pelobates</taxon>
    </lineage>
</organism>
<evidence type="ECO:0000313" key="3">
    <source>
        <dbReference type="Proteomes" id="UP001295444"/>
    </source>
</evidence>
<proteinExistence type="predicted"/>
<evidence type="ECO:0000256" key="1">
    <source>
        <dbReference type="SAM" id="MobiDB-lite"/>
    </source>
</evidence>
<dbReference type="Proteomes" id="UP001295444">
    <property type="component" value="Chromosome 01"/>
</dbReference>
<name>A0AAD1R3E3_PELCU</name>
<dbReference type="AlphaFoldDB" id="A0AAD1R3E3"/>
<accession>A0AAD1R3E3</accession>
<dbReference type="EMBL" id="OW240912">
    <property type="protein sequence ID" value="CAH2223139.1"/>
    <property type="molecule type" value="Genomic_DNA"/>
</dbReference>
<sequence length="72" mass="7609">MAGAMCAGSRGKTCYLPMLTADKKVPTLRPCNLKGQKNPHLPPQPLMPESSGTSDPNKRTTTTAPWGGNTTP</sequence>
<feature type="region of interest" description="Disordered" evidence="1">
    <location>
        <begin position="28"/>
        <end position="72"/>
    </location>
</feature>
<feature type="compositionally biased region" description="Low complexity" evidence="1">
    <location>
        <begin position="60"/>
        <end position="72"/>
    </location>
</feature>
<reference evidence="2" key="1">
    <citation type="submission" date="2022-03" db="EMBL/GenBank/DDBJ databases">
        <authorList>
            <person name="Alioto T."/>
            <person name="Alioto T."/>
            <person name="Gomez Garrido J."/>
        </authorList>
    </citation>
    <scope>NUCLEOTIDE SEQUENCE</scope>
</reference>
<evidence type="ECO:0000313" key="2">
    <source>
        <dbReference type="EMBL" id="CAH2223139.1"/>
    </source>
</evidence>
<protein>
    <submittedName>
        <fullName evidence="2">Uncharacterized protein</fullName>
    </submittedName>
</protein>
<keyword evidence="3" id="KW-1185">Reference proteome</keyword>